<proteinExistence type="predicted"/>
<dbReference type="RefSeq" id="WP_281268153.1">
    <property type="nucleotide sequence ID" value="NZ_LWHB01000054.1"/>
</dbReference>
<protein>
    <submittedName>
        <fullName evidence="1">Uncharacterized protein</fullName>
    </submittedName>
</protein>
<reference evidence="1 2" key="1">
    <citation type="submission" date="2018-06" db="EMBL/GenBank/DDBJ databases">
        <authorList>
            <consortium name="Pathogen Informatics"/>
            <person name="Doyle S."/>
        </authorList>
    </citation>
    <scope>NUCLEOTIDE SEQUENCE [LARGE SCALE GENOMIC DNA]</scope>
    <source>
        <strain evidence="1 2">NCTC13337</strain>
    </source>
</reference>
<dbReference type="EMBL" id="UHIC01000001">
    <property type="protein sequence ID" value="SUO95314.1"/>
    <property type="molecule type" value="Genomic_DNA"/>
</dbReference>
<keyword evidence="2" id="KW-1185">Reference proteome</keyword>
<organism evidence="1 2">
    <name type="scientific">Suttonella ornithocola</name>
    <dbReference type="NCBI Taxonomy" id="279832"/>
    <lineage>
        <taxon>Bacteria</taxon>
        <taxon>Pseudomonadati</taxon>
        <taxon>Pseudomonadota</taxon>
        <taxon>Gammaproteobacteria</taxon>
        <taxon>Cardiobacteriales</taxon>
        <taxon>Cardiobacteriaceae</taxon>
        <taxon>Suttonella</taxon>
    </lineage>
</organism>
<sequence length="43" mass="5088">MKHLLIDFENIQPKNLDQVSEKETHIWLFLGVIVRSAKKQNIL</sequence>
<gene>
    <name evidence="1" type="ORF">NCTC13337_01214</name>
</gene>
<dbReference type="AlphaFoldDB" id="A0A380MT00"/>
<dbReference type="Proteomes" id="UP000254601">
    <property type="component" value="Unassembled WGS sequence"/>
</dbReference>
<name>A0A380MT00_9GAMM</name>
<evidence type="ECO:0000313" key="2">
    <source>
        <dbReference type="Proteomes" id="UP000254601"/>
    </source>
</evidence>
<evidence type="ECO:0000313" key="1">
    <source>
        <dbReference type="EMBL" id="SUO95314.1"/>
    </source>
</evidence>
<accession>A0A380MT00</accession>